<comment type="caution">
    <text evidence="1">The sequence shown here is derived from an EMBL/GenBank/DDBJ whole genome shotgun (WGS) entry which is preliminary data.</text>
</comment>
<evidence type="ECO:0000313" key="2">
    <source>
        <dbReference type="Proteomes" id="UP001605036"/>
    </source>
</evidence>
<keyword evidence="2" id="KW-1185">Reference proteome</keyword>
<evidence type="ECO:0008006" key="3">
    <source>
        <dbReference type="Google" id="ProtNLM"/>
    </source>
</evidence>
<proteinExistence type="predicted"/>
<dbReference type="EMBL" id="JBHFFA010000006">
    <property type="protein sequence ID" value="KAL2621795.1"/>
    <property type="molecule type" value="Genomic_DNA"/>
</dbReference>
<reference evidence="1 2" key="1">
    <citation type="submission" date="2024-09" db="EMBL/GenBank/DDBJ databases">
        <title>Chromosome-scale assembly of Riccia fluitans.</title>
        <authorList>
            <person name="Paukszto L."/>
            <person name="Sawicki J."/>
            <person name="Karawczyk K."/>
            <person name="Piernik-Szablinska J."/>
            <person name="Szczecinska M."/>
            <person name="Mazdziarz M."/>
        </authorList>
    </citation>
    <scope>NUCLEOTIDE SEQUENCE [LARGE SCALE GENOMIC DNA]</scope>
    <source>
        <strain evidence="1">Rf_01</strain>
        <tissue evidence="1">Aerial parts of the thallus</tissue>
    </source>
</reference>
<dbReference type="AlphaFoldDB" id="A0ABD1Y4V9"/>
<protein>
    <recommendedName>
        <fullName evidence="3">Ribosomal protein S14</fullName>
    </recommendedName>
</protein>
<name>A0ABD1Y4V9_9MARC</name>
<dbReference type="Proteomes" id="UP001605036">
    <property type="component" value="Unassembled WGS sequence"/>
</dbReference>
<accession>A0ABD1Y4V9</accession>
<sequence>MRTQAFSQRASVRDWLQSDGLRISVDRWRESIQKRFERCRQNVNASRSLAIATERSIIIPSFSASTSACAKPEQLTTGKRFRRK</sequence>
<evidence type="ECO:0000313" key="1">
    <source>
        <dbReference type="EMBL" id="KAL2621795.1"/>
    </source>
</evidence>
<organism evidence="1 2">
    <name type="scientific">Riccia fluitans</name>
    <dbReference type="NCBI Taxonomy" id="41844"/>
    <lineage>
        <taxon>Eukaryota</taxon>
        <taxon>Viridiplantae</taxon>
        <taxon>Streptophyta</taxon>
        <taxon>Embryophyta</taxon>
        <taxon>Marchantiophyta</taxon>
        <taxon>Marchantiopsida</taxon>
        <taxon>Marchantiidae</taxon>
        <taxon>Marchantiales</taxon>
        <taxon>Ricciaceae</taxon>
        <taxon>Riccia</taxon>
    </lineage>
</organism>
<gene>
    <name evidence="1" type="ORF">R1flu_002000</name>
</gene>